<keyword evidence="2" id="KW-1185">Reference proteome</keyword>
<protein>
    <submittedName>
        <fullName evidence="1">Uncharacterized protein</fullName>
    </submittedName>
</protein>
<organism evidence="1 2">
    <name type="scientific">Eretmocerus hayati</name>
    <dbReference type="NCBI Taxonomy" id="131215"/>
    <lineage>
        <taxon>Eukaryota</taxon>
        <taxon>Metazoa</taxon>
        <taxon>Ecdysozoa</taxon>
        <taxon>Arthropoda</taxon>
        <taxon>Hexapoda</taxon>
        <taxon>Insecta</taxon>
        <taxon>Pterygota</taxon>
        <taxon>Neoptera</taxon>
        <taxon>Endopterygota</taxon>
        <taxon>Hymenoptera</taxon>
        <taxon>Apocrita</taxon>
        <taxon>Proctotrupomorpha</taxon>
        <taxon>Chalcidoidea</taxon>
        <taxon>Aphelinidae</taxon>
        <taxon>Aphelininae</taxon>
        <taxon>Eretmocerus</taxon>
    </lineage>
</organism>
<evidence type="ECO:0000313" key="2">
    <source>
        <dbReference type="Proteomes" id="UP001239111"/>
    </source>
</evidence>
<sequence length="1080" mass="124383">MVATLGLLQIVTQVTCGKIILQTTCRFWWTAEVRSIKFLALPPLKEDEKNEELEHFWRVFRERVAIADFEEIKKTFIELFQYAAKIHQTNPTLLDIVLRKLVGCIESKEKSRQVLCIILQNSLNISYNFHHEVDGMTFEKFLRTAVEEIILKKKSLKVSDCNLVTAVAKLNPSIVEEPSQKLLERILSETKVVEGDKIASDNLFQELWTASVRLRRHQKFISKLLVTVNSHADDETSSPIQLEGVQLSDGFTSVVREDFKHRTTTSQLLAIFNTLNYHLKIDCIDNFETSSNPVRVCASVEIVSFFLSALLEHCTFLDSSLPQEWKTKFFTAIADLRNLLFSFSKLLCHDDSSFEKRLFVALYSMVKIWSESYDLLLFYEKDTVTSPLEFPMTDSHLKKIGKQIKKLYDSECERLLKRILLIKTVIHNKEEPQSLNEEIIHQLWKVILQEHFQIIDSLSQNQMSTIASSVVREACNLIERNSGWLSFFKENDFKVSRLLCTSLAFETMQNVIVCCNLSCSRAIFHQMKERGFTTSWLDEDLKESIKAVEEELEIKQHGLNCIAAATIIEEHLKFLSCLPLSCLDSNSRLLLFSLLFFIERETQLHHDIEKYSSLVYLDLLRPNDINILEWFTIPYSFIEHFEYNVTVLSKICKLSMNSLHMLQFWEEFIGQEACNENVTPILLSCFDFSKSKTLSNDQKAYKLKLFSKLSKKFVKNLKEELDDPHQIAALRICLKLTLTNGKKIKDKLKNCVEKTLCLITQKAGTTNNDEFTLEALKLSCVVLQNRGNFELNNDIVKKLCTLSINNPDSKLLNYFFDTLKDKEFDFFATNFSKHTVNTLITGDQEILEKVVLIWESLAKAEMKGVRLKALSSSINYIFDNLLSLEISKSSSVFVLRIFRAFVKSKRTVAPSEKIIDSIFVISSECLNELNADYKLMTCQEAIGLCIDFLRSKTDLVLDRLHVLTDIFRKVFLIILEEGKNTSLSDEQELRILAVEIEKFSTFFAKLKKHVGRISPYLIADMIDASTRAGASIESSICHLLANCDRYAISFLSRTLPTSTQQVFKTTYDNYKKYSKFTGKI</sequence>
<proteinExistence type="predicted"/>
<comment type="caution">
    <text evidence="1">The sequence shown here is derived from an EMBL/GenBank/DDBJ whole genome shotgun (WGS) entry which is preliminary data.</text>
</comment>
<dbReference type="Proteomes" id="UP001239111">
    <property type="component" value="Chromosome 1"/>
</dbReference>
<accession>A0ACC2PJ08</accession>
<name>A0ACC2PJ08_9HYME</name>
<gene>
    <name evidence="1" type="ORF">QAD02_018803</name>
</gene>
<reference evidence="1" key="1">
    <citation type="submission" date="2023-04" db="EMBL/GenBank/DDBJ databases">
        <title>A chromosome-level genome assembly of the parasitoid wasp Eretmocerus hayati.</title>
        <authorList>
            <person name="Zhong Y."/>
            <person name="Liu S."/>
            <person name="Liu Y."/>
        </authorList>
    </citation>
    <scope>NUCLEOTIDE SEQUENCE</scope>
    <source>
        <strain evidence="1">ZJU_SS_LIU_2023</strain>
    </source>
</reference>
<evidence type="ECO:0000313" key="1">
    <source>
        <dbReference type="EMBL" id="KAJ8683011.1"/>
    </source>
</evidence>
<dbReference type="EMBL" id="CM056741">
    <property type="protein sequence ID" value="KAJ8683011.1"/>
    <property type="molecule type" value="Genomic_DNA"/>
</dbReference>